<evidence type="ECO:0000313" key="2">
    <source>
        <dbReference type="EMBL" id="KPI91963.1"/>
    </source>
</evidence>
<name>A0A194PG05_PAPXU</name>
<feature type="region of interest" description="Disordered" evidence="1">
    <location>
        <begin position="1"/>
        <end position="20"/>
    </location>
</feature>
<evidence type="ECO:0000313" key="3">
    <source>
        <dbReference type="Proteomes" id="UP000053268"/>
    </source>
</evidence>
<accession>A0A194PG05</accession>
<protein>
    <submittedName>
        <fullName evidence="2">Nuclear hormone receptor FTZ-F1</fullName>
    </submittedName>
</protein>
<reference evidence="2 3" key="1">
    <citation type="journal article" date="2015" name="Nat. Commun.">
        <title>Outbred genome sequencing and CRISPR/Cas9 gene editing in butterflies.</title>
        <authorList>
            <person name="Li X."/>
            <person name="Fan D."/>
            <person name="Zhang W."/>
            <person name="Liu G."/>
            <person name="Zhang L."/>
            <person name="Zhao L."/>
            <person name="Fang X."/>
            <person name="Chen L."/>
            <person name="Dong Y."/>
            <person name="Chen Y."/>
            <person name="Ding Y."/>
            <person name="Zhao R."/>
            <person name="Feng M."/>
            <person name="Zhu Y."/>
            <person name="Feng Y."/>
            <person name="Jiang X."/>
            <person name="Zhu D."/>
            <person name="Xiang H."/>
            <person name="Feng X."/>
            <person name="Li S."/>
            <person name="Wang J."/>
            <person name="Zhang G."/>
            <person name="Kronforst M.R."/>
            <person name="Wang W."/>
        </authorList>
    </citation>
    <scope>NUCLEOTIDE SEQUENCE [LARGE SCALE GENOMIC DNA]</scope>
    <source>
        <strain evidence="2">Ya'a_city_454_Px</strain>
        <tissue evidence="2">Whole body</tissue>
    </source>
</reference>
<dbReference type="EMBL" id="KQ459605">
    <property type="protein sequence ID" value="KPI91963.1"/>
    <property type="molecule type" value="Genomic_DNA"/>
</dbReference>
<evidence type="ECO:0000256" key="1">
    <source>
        <dbReference type="SAM" id="MobiDB-lite"/>
    </source>
</evidence>
<keyword evidence="3" id="KW-1185">Reference proteome</keyword>
<gene>
    <name evidence="2" type="ORF">RR46_08389</name>
</gene>
<sequence length="86" mass="9470">MHEDSPKMSVAQGLVASSSQAKNEIAMEVPEYEITCVETKSTENIEMELKISYVNPTSESTGYLLVRSVAQCGNVAIAFRAILRWS</sequence>
<proteinExistence type="predicted"/>
<dbReference type="Proteomes" id="UP000053268">
    <property type="component" value="Unassembled WGS sequence"/>
</dbReference>
<dbReference type="AlphaFoldDB" id="A0A194PG05"/>
<keyword evidence="2" id="KW-0675">Receptor</keyword>
<organism evidence="2 3">
    <name type="scientific">Papilio xuthus</name>
    <name type="common">Asian swallowtail butterfly</name>
    <dbReference type="NCBI Taxonomy" id="66420"/>
    <lineage>
        <taxon>Eukaryota</taxon>
        <taxon>Metazoa</taxon>
        <taxon>Ecdysozoa</taxon>
        <taxon>Arthropoda</taxon>
        <taxon>Hexapoda</taxon>
        <taxon>Insecta</taxon>
        <taxon>Pterygota</taxon>
        <taxon>Neoptera</taxon>
        <taxon>Endopterygota</taxon>
        <taxon>Lepidoptera</taxon>
        <taxon>Glossata</taxon>
        <taxon>Ditrysia</taxon>
        <taxon>Papilionoidea</taxon>
        <taxon>Papilionidae</taxon>
        <taxon>Papilioninae</taxon>
        <taxon>Papilio</taxon>
    </lineage>
</organism>